<dbReference type="PANTHER" id="PTHR43316:SF3">
    <property type="entry name" value="HALOACID DEHALOGENASE, TYPE II (AFU_ORTHOLOGUE AFUA_2G07750)-RELATED"/>
    <property type="match status" value="1"/>
</dbReference>
<dbReference type="SFLD" id="SFLDG01129">
    <property type="entry name" value="C1.5:_HAD__Beta-PGM__Phosphata"/>
    <property type="match status" value="1"/>
</dbReference>
<proteinExistence type="predicted"/>
<sequence length="235" mass="27435">MFEALLFDLDGTLLNIDMDNFLPRYFERMALAARNQGYQGADRLVEQIWSSTEKMIANTDPDKTNEEVFFEDFYRSWPHPPEEFNIFFEKFYDDEFPQLNVFCQPFTGVQQMMENLFKRDFKIVIATNSVFPLTAIKHRLNWAGVGHFDYDLITSYENMHYCKPQPAYYKEICDVIGVKADNCLMIGNDTGEDLVAGHIGMKTYLVKDRLIDKGAGLQADWQGELQQLFHFLKNI</sequence>
<comment type="caution">
    <text evidence="2">The sequence shown here is derived from an EMBL/GenBank/DDBJ whole genome shotgun (WGS) entry which is preliminary data.</text>
</comment>
<dbReference type="Pfam" id="PF00702">
    <property type="entry name" value="Hydrolase"/>
    <property type="match status" value="1"/>
</dbReference>
<dbReference type="GO" id="GO:0016787">
    <property type="term" value="F:hydrolase activity"/>
    <property type="evidence" value="ECO:0007669"/>
    <property type="project" value="UniProtKB-KW"/>
</dbReference>
<dbReference type="InterPro" id="IPR036412">
    <property type="entry name" value="HAD-like_sf"/>
</dbReference>
<dbReference type="Gene3D" id="3.40.50.1000">
    <property type="entry name" value="HAD superfamily/HAD-like"/>
    <property type="match status" value="1"/>
</dbReference>
<dbReference type="SUPFAM" id="SSF56784">
    <property type="entry name" value="HAD-like"/>
    <property type="match status" value="1"/>
</dbReference>
<evidence type="ECO:0000313" key="2">
    <source>
        <dbReference type="EMBL" id="KUG03870.1"/>
    </source>
</evidence>
<reference evidence="2" key="1">
    <citation type="journal article" date="2015" name="Proc. Natl. Acad. Sci. U.S.A.">
        <title>Networks of energetic and metabolic interactions define dynamics in microbial communities.</title>
        <authorList>
            <person name="Embree M."/>
            <person name="Liu J.K."/>
            <person name="Al-Bassam M.M."/>
            <person name="Zengler K."/>
        </authorList>
    </citation>
    <scope>NUCLEOTIDE SEQUENCE</scope>
</reference>
<dbReference type="InterPro" id="IPR006439">
    <property type="entry name" value="HAD-SF_hydro_IA"/>
</dbReference>
<dbReference type="InterPro" id="IPR051540">
    <property type="entry name" value="S-2-haloacid_dehalogenase"/>
</dbReference>
<dbReference type="AlphaFoldDB" id="A0A0W8E5E4"/>
<name>A0A0W8E5E4_9ZZZZ</name>
<keyword evidence="1" id="KW-0378">Hydrolase</keyword>
<dbReference type="EMBL" id="LNQE01001865">
    <property type="protein sequence ID" value="KUG03870.1"/>
    <property type="molecule type" value="Genomic_DNA"/>
</dbReference>
<organism evidence="2">
    <name type="scientific">hydrocarbon metagenome</name>
    <dbReference type="NCBI Taxonomy" id="938273"/>
    <lineage>
        <taxon>unclassified sequences</taxon>
        <taxon>metagenomes</taxon>
        <taxon>ecological metagenomes</taxon>
    </lineage>
</organism>
<dbReference type="PANTHER" id="PTHR43316">
    <property type="entry name" value="HYDROLASE, HALOACID DELAHOGENASE-RELATED"/>
    <property type="match status" value="1"/>
</dbReference>
<dbReference type="SFLD" id="SFLDS00003">
    <property type="entry name" value="Haloacid_Dehalogenase"/>
    <property type="match status" value="1"/>
</dbReference>
<dbReference type="PROSITE" id="PS01228">
    <property type="entry name" value="COF_1"/>
    <property type="match status" value="1"/>
</dbReference>
<evidence type="ECO:0000256" key="1">
    <source>
        <dbReference type="ARBA" id="ARBA00022801"/>
    </source>
</evidence>
<evidence type="ECO:0008006" key="3">
    <source>
        <dbReference type="Google" id="ProtNLM"/>
    </source>
</evidence>
<accession>A0A0W8E5E4</accession>
<protein>
    <recommendedName>
        <fullName evidence="3">HAD family hydrolase</fullName>
    </recommendedName>
</protein>
<gene>
    <name evidence="2" type="ORF">ASZ90_018649</name>
</gene>
<dbReference type="InterPro" id="IPR023214">
    <property type="entry name" value="HAD_sf"/>
</dbReference>
<dbReference type="PRINTS" id="PR00413">
    <property type="entry name" value="HADHALOGNASE"/>
</dbReference>